<dbReference type="AlphaFoldDB" id="A0AAD1RZD7"/>
<organism evidence="2 3">
    <name type="scientific">Pelobates cultripes</name>
    <name type="common">Western spadefoot toad</name>
    <dbReference type="NCBI Taxonomy" id="61616"/>
    <lineage>
        <taxon>Eukaryota</taxon>
        <taxon>Metazoa</taxon>
        <taxon>Chordata</taxon>
        <taxon>Craniata</taxon>
        <taxon>Vertebrata</taxon>
        <taxon>Euteleostomi</taxon>
        <taxon>Amphibia</taxon>
        <taxon>Batrachia</taxon>
        <taxon>Anura</taxon>
        <taxon>Pelobatoidea</taxon>
        <taxon>Pelobatidae</taxon>
        <taxon>Pelobates</taxon>
    </lineage>
</organism>
<protein>
    <submittedName>
        <fullName evidence="2">Uncharacterized protein</fullName>
    </submittedName>
</protein>
<gene>
    <name evidence="2" type="ORF">PECUL_23A020525</name>
</gene>
<feature type="compositionally biased region" description="Basic and acidic residues" evidence="1">
    <location>
        <begin position="81"/>
        <end position="97"/>
    </location>
</feature>
<feature type="region of interest" description="Disordered" evidence="1">
    <location>
        <begin position="1"/>
        <end position="30"/>
    </location>
</feature>
<reference evidence="2" key="1">
    <citation type="submission" date="2022-03" db="EMBL/GenBank/DDBJ databases">
        <authorList>
            <person name="Alioto T."/>
            <person name="Alioto T."/>
            <person name="Gomez Garrido J."/>
        </authorList>
    </citation>
    <scope>NUCLEOTIDE SEQUENCE</scope>
</reference>
<feature type="region of interest" description="Disordered" evidence="1">
    <location>
        <begin position="168"/>
        <end position="239"/>
    </location>
</feature>
<accession>A0AAD1RZD7</accession>
<feature type="compositionally biased region" description="Polar residues" evidence="1">
    <location>
        <begin position="230"/>
        <end position="239"/>
    </location>
</feature>
<sequence length="239" mass="26746">MQGPATNGGTTPKMAEAACSPNTHSEQPDIEQWLDRAFQTLWDKLEALMFPENTKAVPVIKPRTHLSETKQVQARAPRVPSRPEGRKQRDTHQRQETEDLSGGNRNRQEIVRTHTSPISHQPNGEGLSPMIMAEGLEKWETTQQVPPPAIINFADKHSSLTAEPTLHAHTAARRHRRGNTEDAQQQATNSDVQLPLRAHTNLQRHKCGRLTPTGLQPKGLDSYTARQHHVQQQPQRGIG</sequence>
<evidence type="ECO:0000313" key="2">
    <source>
        <dbReference type="EMBL" id="CAH2284507.1"/>
    </source>
</evidence>
<feature type="compositionally biased region" description="Polar residues" evidence="1">
    <location>
        <begin position="1"/>
        <end position="10"/>
    </location>
</feature>
<dbReference type="Proteomes" id="UP001295444">
    <property type="component" value="Chromosome 04"/>
</dbReference>
<evidence type="ECO:0000313" key="3">
    <source>
        <dbReference type="Proteomes" id="UP001295444"/>
    </source>
</evidence>
<feature type="compositionally biased region" description="Polar residues" evidence="1">
    <location>
        <begin position="181"/>
        <end position="192"/>
    </location>
</feature>
<keyword evidence="3" id="KW-1185">Reference proteome</keyword>
<feature type="compositionally biased region" description="Polar residues" evidence="1">
    <location>
        <begin position="113"/>
        <end position="122"/>
    </location>
</feature>
<dbReference type="EMBL" id="OW240915">
    <property type="protein sequence ID" value="CAH2284507.1"/>
    <property type="molecule type" value="Genomic_DNA"/>
</dbReference>
<name>A0AAD1RZD7_PELCU</name>
<evidence type="ECO:0000256" key="1">
    <source>
        <dbReference type="SAM" id="MobiDB-lite"/>
    </source>
</evidence>
<feature type="region of interest" description="Disordered" evidence="1">
    <location>
        <begin position="60"/>
        <end position="127"/>
    </location>
</feature>
<proteinExistence type="predicted"/>